<dbReference type="PANTHER" id="PTHR30461">
    <property type="entry name" value="DNA-INVERTASE FROM LAMBDOID PROPHAGE"/>
    <property type="match status" value="1"/>
</dbReference>
<dbReference type="GO" id="GO:0003677">
    <property type="term" value="F:DNA binding"/>
    <property type="evidence" value="ECO:0007669"/>
    <property type="project" value="UniProtKB-KW"/>
</dbReference>
<dbReference type="AlphaFoldDB" id="A0A5J4KTC3"/>
<keyword evidence="4" id="KW-0233">DNA recombination</keyword>
<dbReference type="InterPro" id="IPR050639">
    <property type="entry name" value="SSR_resolvase"/>
</dbReference>
<comment type="caution">
    <text evidence="6">The sequence shown here is derived from an EMBL/GenBank/DDBJ whole genome shotgun (WGS) entry which is preliminary data.</text>
</comment>
<dbReference type="PROSITE" id="PS51736">
    <property type="entry name" value="RECOMBINASES_3"/>
    <property type="match status" value="1"/>
</dbReference>
<evidence type="ECO:0000256" key="3">
    <source>
        <dbReference type="ARBA" id="ARBA00023125"/>
    </source>
</evidence>
<dbReference type="Pfam" id="PF00239">
    <property type="entry name" value="Resolvase"/>
    <property type="match status" value="1"/>
</dbReference>
<dbReference type="EMBL" id="BKZW01000002">
    <property type="protein sequence ID" value="GER89667.1"/>
    <property type="molecule type" value="Genomic_DNA"/>
</dbReference>
<reference evidence="6 7" key="1">
    <citation type="submission" date="2019-10" db="EMBL/GenBank/DDBJ databases">
        <title>Dictyobacter vulcani sp. nov., within the class Ktedonobacteria, isolated from soil of volcanic Mt. Zao.</title>
        <authorList>
            <person name="Zheng Y."/>
            <person name="Wang C.M."/>
            <person name="Sakai Y."/>
            <person name="Abe K."/>
            <person name="Yokota A."/>
            <person name="Yabe S."/>
        </authorList>
    </citation>
    <scope>NUCLEOTIDE SEQUENCE [LARGE SCALE GENOMIC DNA]</scope>
    <source>
        <strain evidence="6 7">W12</strain>
    </source>
</reference>
<dbReference type="SUPFAM" id="SSF53041">
    <property type="entry name" value="Resolvase-like"/>
    <property type="match status" value="1"/>
</dbReference>
<dbReference type="Gene3D" id="3.40.50.1390">
    <property type="entry name" value="Resolvase, N-terminal catalytic domain"/>
    <property type="match status" value="1"/>
</dbReference>
<evidence type="ECO:0000256" key="1">
    <source>
        <dbReference type="ARBA" id="ARBA00009913"/>
    </source>
</evidence>
<dbReference type="FunFam" id="3.40.50.1390:FF:000001">
    <property type="entry name" value="DNA recombinase"/>
    <property type="match status" value="1"/>
</dbReference>
<dbReference type="PANTHER" id="PTHR30461:SF2">
    <property type="entry name" value="SERINE RECOMBINASE PINE-RELATED"/>
    <property type="match status" value="1"/>
</dbReference>
<evidence type="ECO:0000259" key="5">
    <source>
        <dbReference type="PROSITE" id="PS51736"/>
    </source>
</evidence>
<evidence type="ECO:0000313" key="6">
    <source>
        <dbReference type="EMBL" id="GER89667.1"/>
    </source>
</evidence>
<gene>
    <name evidence="6" type="ORF">KDW_38290</name>
</gene>
<keyword evidence="7" id="KW-1185">Reference proteome</keyword>
<dbReference type="GO" id="GO:0000150">
    <property type="term" value="F:DNA strand exchange activity"/>
    <property type="evidence" value="ECO:0007669"/>
    <property type="project" value="InterPro"/>
</dbReference>
<dbReference type="Gene3D" id="1.10.10.60">
    <property type="entry name" value="Homeodomain-like"/>
    <property type="match status" value="1"/>
</dbReference>
<evidence type="ECO:0000256" key="4">
    <source>
        <dbReference type="ARBA" id="ARBA00023172"/>
    </source>
</evidence>
<dbReference type="InterPro" id="IPR036162">
    <property type="entry name" value="Resolvase-like_N_sf"/>
</dbReference>
<dbReference type="InterPro" id="IPR006120">
    <property type="entry name" value="Resolvase_HTH_dom"/>
</dbReference>
<sequence length="189" mass="21290">MMKIGYVRVSKNEQNEALQIDALKEAGCAKWFVDKISGSKVERKWLNEALAYVRPGDTFVVWKLDRAECSLPHLIELLKDLQRREIEFLSLTEQIDTATPAGKLIFHMMGALAKFERDLIRERTNAGLAAARARGRIGGRPRKLKTSGKVALARQMFADQSHSIPEICAALGISRATLYRYIKEAKSTE</sequence>
<comment type="similarity">
    <text evidence="1">Belongs to the site-specific recombinase resolvase family.</text>
</comment>
<keyword evidence="2" id="KW-0229">DNA integration</keyword>
<protein>
    <submittedName>
        <fullName evidence="6">Resolvase</fullName>
    </submittedName>
</protein>
<dbReference type="GO" id="GO:0015074">
    <property type="term" value="P:DNA integration"/>
    <property type="evidence" value="ECO:0007669"/>
    <property type="project" value="UniProtKB-KW"/>
</dbReference>
<organism evidence="6 7">
    <name type="scientific">Dictyobacter vulcani</name>
    <dbReference type="NCBI Taxonomy" id="2607529"/>
    <lineage>
        <taxon>Bacteria</taxon>
        <taxon>Bacillati</taxon>
        <taxon>Chloroflexota</taxon>
        <taxon>Ktedonobacteria</taxon>
        <taxon>Ktedonobacterales</taxon>
        <taxon>Dictyobacteraceae</taxon>
        <taxon>Dictyobacter</taxon>
    </lineage>
</organism>
<dbReference type="SUPFAM" id="SSF46689">
    <property type="entry name" value="Homeodomain-like"/>
    <property type="match status" value="1"/>
</dbReference>
<dbReference type="Pfam" id="PF02796">
    <property type="entry name" value="HTH_7"/>
    <property type="match status" value="1"/>
</dbReference>
<evidence type="ECO:0000256" key="2">
    <source>
        <dbReference type="ARBA" id="ARBA00022908"/>
    </source>
</evidence>
<dbReference type="InterPro" id="IPR009057">
    <property type="entry name" value="Homeodomain-like_sf"/>
</dbReference>
<accession>A0A5J4KTC3</accession>
<keyword evidence="3" id="KW-0238">DNA-binding</keyword>
<evidence type="ECO:0000313" key="7">
    <source>
        <dbReference type="Proteomes" id="UP000326912"/>
    </source>
</evidence>
<name>A0A5J4KTC3_9CHLR</name>
<dbReference type="CDD" id="cd03768">
    <property type="entry name" value="SR_ResInv"/>
    <property type="match status" value="1"/>
</dbReference>
<proteinExistence type="inferred from homology"/>
<dbReference type="Proteomes" id="UP000326912">
    <property type="component" value="Unassembled WGS sequence"/>
</dbReference>
<dbReference type="InterPro" id="IPR006119">
    <property type="entry name" value="Resolv_N"/>
</dbReference>
<dbReference type="SMART" id="SM00857">
    <property type="entry name" value="Resolvase"/>
    <property type="match status" value="1"/>
</dbReference>
<feature type="domain" description="Resolvase/invertase-type recombinase catalytic" evidence="5">
    <location>
        <begin position="2"/>
        <end position="135"/>
    </location>
</feature>